<dbReference type="Gene3D" id="3.40.50.150">
    <property type="entry name" value="Vaccinia Virus protein VP39"/>
    <property type="match status" value="1"/>
</dbReference>
<dbReference type="RefSeq" id="WP_179754808.1">
    <property type="nucleotide sequence ID" value="NZ_BAAAGN010000021.1"/>
</dbReference>
<keyword evidence="1" id="KW-0489">Methyltransferase</keyword>
<dbReference type="AlphaFoldDB" id="A0A7Y9DPJ7"/>
<proteinExistence type="predicted"/>
<dbReference type="GO" id="GO:0032259">
    <property type="term" value="P:methylation"/>
    <property type="evidence" value="ECO:0007669"/>
    <property type="project" value="UniProtKB-KW"/>
</dbReference>
<dbReference type="SUPFAM" id="SSF53335">
    <property type="entry name" value="S-adenosyl-L-methionine-dependent methyltransferases"/>
    <property type="match status" value="1"/>
</dbReference>
<keyword evidence="2" id="KW-1185">Reference proteome</keyword>
<name>A0A7Y9DPJ7_9ACTN</name>
<evidence type="ECO:0000313" key="1">
    <source>
        <dbReference type="EMBL" id="NYD24432.1"/>
    </source>
</evidence>
<comment type="caution">
    <text evidence="1">The sequence shown here is derived from an EMBL/GenBank/DDBJ whole genome shotgun (WGS) entry which is preliminary data.</text>
</comment>
<keyword evidence="1" id="KW-0808">Transferase</keyword>
<organism evidence="1 2">
    <name type="scientific">Kineococcus aurantiacus</name>
    <dbReference type="NCBI Taxonomy" id="37633"/>
    <lineage>
        <taxon>Bacteria</taxon>
        <taxon>Bacillati</taxon>
        <taxon>Actinomycetota</taxon>
        <taxon>Actinomycetes</taxon>
        <taxon>Kineosporiales</taxon>
        <taxon>Kineosporiaceae</taxon>
        <taxon>Kineococcus</taxon>
    </lineage>
</organism>
<evidence type="ECO:0000313" key="2">
    <source>
        <dbReference type="Proteomes" id="UP000521922"/>
    </source>
</evidence>
<gene>
    <name evidence="1" type="ORF">BJ968_003972</name>
</gene>
<protein>
    <submittedName>
        <fullName evidence="1">SAM-dependent methyltransferase</fullName>
    </submittedName>
</protein>
<dbReference type="EMBL" id="JACCBB010000001">
    <property type="protein sequence ID" value="NYD24432.1"/>
    <property type="molecule type" value="Genomic_DNA"/>
</dbReference>
<sequence>MLKQELRRAKSALGRRSVARSALARRVTLLLRSVDLRRADPLSEWGFERGTPVDRFYIERFLQEQREHVHGRVLEVKEDQYATASGASAVDVLDIDPANPLATVVGDLCDEVTLAAGTYDAAVVTQTLQYVPDPRAALRNLLVALRPQGRLLVTVPCLSRLAGEGDRWRWTARGFSDLVAAAGGAGDVRAVGNGAAARAFLLGAAAEELPRATLLTDDPEVPLLVTAVLHRA</sequence>
<dbReference type="InterPro" id="IPR029063">
    <property type="entry name" value="SAM-dependent_MTases_sf"/>
</dbReference>
<accession>A0A7Y9DPJ7</accession>
<dbReference type="Pfam" id="PF13489">
    <property type="entry name" value="Methyltransf_23"/>
    <property type="match status" value="1"/>
</dbReference>
<dbReference type="Proteomes" id="UP000521922">
    <property type="component" value="Unassembled WGS sequence"/>
</dbReference>
<dbReference type="GO" id="GO:0008168">
    <property type="term" value="F:methyltransferase activity"/>
    <property type="evidence" value="ECO:0007669"/>
    <property type="project" value="UniProtKB-KW"/>
</dbReference>
<reference evidence="1 2" key="1">
    <citation type="submission" date="2020-07" db="EMBL/GenBank/DDBJ databases">
        <title>Sequencing the genomes of 1000 actinobacteria strains.</title>
        <authorList>
            <person name="Klenk H.-P."/>
        </authorList>
    </citation>
    <scope>NUCLEOTIDE SEQUENCE [LARGE SCALE GENOMIC DNA]</scope>
    <source>
        <strain evidence="1 2">DSM 7487</strain>
    </source>
</reference>